<proteinExistence type="predicted"/>
<evidence type="ECO:0000256" key="1">
    <source>
        <dbReference type="SAM" id="MobiDB-lite"/>
    </source>
</evidence>
<name>A0A8H6S4I8_9AGAR</name>
<accession>A0A8H6S4I8</accession>
<organism evidence="2 3">
    <name type="scientific">Mycena indigotica</name>
    <dbReference type="NCBI Taxonomy" id="2126181"/>
    <lineage>
        <taxon>Eukaryota</taxon>
        <taxon>Fungi</taxon>
        <taxon>Dikarya</taxon>
        <taxon>Basidiomycota</taxon>
        <taxon>Agaricomycotina</taxon>
        <taxon>Agaricomycetes</taxon>
        <taxon>Agaricomycetidae</taxon>
        <taxon>Agaricales</taxon>
        <taxon>Marasmiineae</taxon>
        <taxon>Mycenaceae</taxon>
        <taxon>Mycena</taxon>
    </lineage>
</organism>
<dbReference type="OrthoDB" id="19928at2759"/>
<evidence type="ECO:0000313" key="2">
    <source>
        <dbReference type="EMBL" id="KAF7292618.1"/>
    </source>
</evidence>
<feature type="region of interest" description="Disordered" evidence="1">
    <location>
        <begin position="39"/>
        <end position="95"/>
    </location>
</feature>
<gene>
    <name evidence="2" type="ORF">MIND_01159700</name>
</gene>
<dbReference type="RefSeq" id="XP_037215046.1">
    <property type="nucleotide sequence ID" value="XM_037368120.1"/>
</dbReference>
<dbReference type="GeneID" id="59350636"/>
<sequence>MASTTTTTTTTTTFDFGAFTHPQSQRSAAAQRMRSFLLIPRGPPFRPRTTTAPTATLAASTTQRTQRPFAFPVIEDDDSASDSEGSVSDWESDSGSVQTAATSVASFSLPAVPAVAKPTTTAATRKLVTQYLYEGGRTGVVSGGVMLGGQRPAAVIAAKSVPSPALVKTTTGQSVAKNANKTTTGWRAASATMTSWRRA</sequence>
<dbReference type="AlphaFoldDB" id="A0A8H6S4I8"/>
<keyword evidence="3" id="KW-1185">Reference proteome</keyword>
<dbReference type="EMBL" id="JACAZF010000011">
    <property type="protein sequence ID" value="KAF7292618.1"/>
    <property type="molecule type" value="Genomic_DNA"/>
</dbReference>
<feature type="compositionally biased region" description="Low complexity" evidence="1">
    <location>
        <begin position="47"/>
        <end position="62"/>
    </location>
</feature>
<comment type="caution">
    <text evidence="2">The sequence shown here is derived from an EMBL/GenBank/DDBJ whole genome shotgun (WGS) entry which is preliminary data.</text>
</comment>
<reference evidence="2" key="1">
    <citation type="submission" date="2020-05" db="EMBL/GenBank/DDBJ databases">
        <title>Mycena genomes resolve the evolution of fungal bioluminescence.</title>
        <authorList>
            <person name="Tsai I.J."/>
        </authorList>
    </citation>
    <scope>NUCLEOTIDE SEQUENCE</scope>
    <source>
        <strain evidence="2">171206Taipei</strain>
    </source>
</reference>
<evidence type="ECO:0000313" key="3">
    <source>
        <dbReference type="Proteomes" id="UP000636479"/>
    </source>
</evidence>
<dbReference type="Proteomes" id="UP000636479">
    <property type="component" value="Unassembled WGS sequence"/>
</dbReference>
<protein>
    <submittedName>
        <fullName evidence="2">Uncharacterized protein</fullName>
    </submittedName>
</protein>